<feature type="transmembrane region" description="Helical" evidence="9">
    <location>
        <begin position="100"/>
        <end position="119"/>
    </location>
</feature>
<keyword evidence="5 9" id="KW-1133">Transmembrane helix</keyword>
<feature type="transmembrane region" description="Helical" evidence="9">
    <location>
        <begin position="48"/>
        <end position="66"/>
    </location>
</feature>
<dbReference type="EMBL" id="PHHD01000001">
    <property type="protein sequence ID" value="PKA75126.1"/>
    <property type="molecule type" value="Genomic_DNA"/>
</dbReference>
<evidence type="ECO:0000256" key="7">
    <source>
        <dbReference type="ARBA" id="ARBA00038032"/>
    </source>
</evidence>
<feature type="transmembrane region" description="Helical" evidence="9">
    <location>
        <begin position="72"/>
        <end position="93"/>
    </location>
</feature>
<dbReference type="InterPro" id="IPR000390">
    <property type="entry name" value="Small_drug/metabolite_transptr"/>
</dbReference>
<evidence type="ECO:0000313" key="10">
    <source>
        <dbReference type="EMBL" id="PKA75126.1"/>
    </source>
</evidence>
<evidence type="ECO:0000256" key="2">
    <source>
        <dbReference type="ARBA" id="ARBA00022448"/>
    </source>
</evidence>
<dbReference type="SUPFAM" id="SSF103481">
    <property type="entry name" value="Multidrug resistance efflux transporter EmrE"/>
    <property type="match status" value="1"/>
</dbReference>
<dbReference type="Proteomes" id="UP000232891">
    <property type="component" value="Unassembled WGS sequence"/>
</dbReference>
<dbReference type="InterPro" id="IPR037185">
    <property type="entry name" value="EmrE-like"/>
</dbReference>
<sequence>MATLSSTPHTEDTSMNIAYVYLAIAICSEVIATVSMKAVKGLSTPIPLLLMIVGYGVAFWMLTLVVRTVPVGVAYAVWAGLGIVMVSVAALFIYGQKLDVPAMLGMGLIVLGVVVIQLFSKTAGH</sequence>
<comment type="subcellular location">
    <subcellularLocation>
        <location evidence="1 8">Cell membrane</location>
        <topology evidence="1 8">Multi-pass membrane protein</topology>
    </subcellularLocation>
</comment>
<evidence type="ECO:0000256" key="8">
    <source>
        <dbReference type="RuleBase" id="RU003942"/>
    </source>
</evidence>
<comment type="caution">
    <text evidence="10">The sequence shown here is derived from an EMBL/GenBank/DDBJ whole genome shotgun (WGS) entry which is preliminary data.</text>
</comment>
<proteinExistence type="inferred from homology"/>
<dbReference type="Pfam" id="PF00893">
    <property type="entry name" value="Multi_Drug_Res"/>
    <property type="match status" value="1"/>
</dbReference>
<keyword evidence="3" id="KW-1003">Cell membrane</keyword>
<keyword evidence="6 9" id="KW-0472">Membrane</keyword>
<evidence type="ECO:0000256" key="1">
    <source>
        <dbReference type="ARBA" id="ARBA00004651"/>
    </source>
</evidence>
<evidence type="ECO:0000256" key="4">
    <source>
        <dbReference type="ARBA" id="ARBA00022692"/>
    </source>
</evidence>
<reference evidence="10 11" key="1">
    <citation type="submission" date="2017-11" db="EMBL/GenBank/DDBJ databases">
        <title>Genome sequencing of a diverse group of Pseudomonas species.</title>
        <authorList>
            <person name="Loper J."/>
        </authorList>
    </citation>
    <scope>NUCLEOTIDE SEQUENCE [LARGE SCALE GENOMIC DNA]</scope>
    <source>
        <strain evidence="10 11">NCPPB 2192</strain>
    </source>
</reference>
<accession>A0ABX4QEB7</accession>
<gene>
    <name evidence="10" type="ORF">ATI14_1993</name>
</gene>
<dbReference type="Gene3D" id="1.10.3730.20">
    <property type="match status" value="1"/>
</dbReference>
<evidence type="ECO:0000256" key="5">
    <source>
        <dbReference type="ARBA" id="ARBA00022989"/>
    </source>
</evidence>
<feature type="transmembrane region" description="Helical" evidence="9">
    <location>
        <begin position="17"/>
        <end position="36"/>
    </location>
</feature>
<evidence type="ECO:0000256" key="3">
    <source>
        <dbReference type="ARBA" id="ARBA00022475"/>
    </source>
</evidence>
<keyword evidence="11" id="KW-1185">Reference proteome</keyword>
<dbReference type="PANTHER" id="PTHR30561">
    <property type="entry name" value="SMR FAMILY PROTON-DEPENDENT DRUG EFFLUX TRANSPORTER SUGE"/>
    <property type="match status" value="1"/>
</dbReference>
<organism evidence="10 11">
    <name type="scientific">Pseudomonas tolaasii NCPPB 2192</name>
    <dbReference type="NCBI Taxonomy" id="564423"/>
    <lineage>
        <taxon>Bacteria</taxon>
        <taxon>Pseudomonadati</taxon>
        <taxon>Pseudomonadota</taxon>
        <taxon>Gammaproteobacteria</taxon>
        <taxon>Pseudomonadales</taxon>
        <taxon>Pseudomonadaceae</taxon>
        <taxon>Pseudomonas</taxon>
    </lineage>
</organism>
<protein>
    <submittedName>
        <fullName evidence="10">Small multidrug resistance pump</fullName>
    </submittedName>
</protein>
<dbReference type="PANTHER" id="PTHR30561:SF1">
    <property type="entry name" value="MULTIDRUG TRANSPORTER EMRE"/>
    <property type="match status" value="1"/>
</dbReference>
<comment type="similarity">
    <text evidence="7 8">Belongs to the drug/metabolite transporter (DMT) superfamily. Small multidrug resistance (SMR) (TC 2.A.7.1) family.</text>
</comment>
<evidence type="ECO:0000256" key="9">
    <source>
        <dbReference type="SAM" id="Phobius"/>
    </source>
</evidence>
<name>A0ABX4QEB7_PSETO</name>
<keyword evidence="4 8" id="KW-0812">Transmembrane</keyword>
<keyword evidence="2" id="KW-0813">Transport</keyword>
<evidence type="ECO:0000313" key="11">
    <source>
        <dbReference type="Proteomes" id="UP000232891"/>
    </source>
</evidence>
<evidence type="ECO:0000256" key="6">
    <source>
        <dbReference type="ARBA" id="ARBA00023136"/>
    </source>
</evidence>
<dbReference type="InterPro" id="IPR045324">
    <property type="entry name" value="Small_multidrug_res"/>
</dbReference>